<sequence length="109" mass="12862">MSDEPSKKRKRVKEEKLEIKKGEFYEIDDLIKVYQDDFKWCENLKFFNICPVASAQLERVFGEMSDYSRDPKRNRLSSTSALEYHKFATAARFKKVAKSNIDCPLQVEE</sequence>
<dbReference type="AlphaFoldDB" id="E4Y349"/>
<evidence type="ECO:0000313" key="1">
    <source>
        <dbReference type="EMBL" id="CBY16273.1"/>
    </source>
</evidence>
<organism evidence="1">
    <name type="scientific">Oikopleura dioica</name>
    <name type="common">Tunicate</name>
    <dbReference type="NCBI Taxonomy" id="34765"/>
    <lineage>
        <taxon>Eukaryota</taxon>
        <taxon>Metazoa</taxon>
        <taxon>Chordata</taxon>
        <taxon>Tunicata</taxon>
        <taxon>Appendicularia</taxon>
        <taxon>Copelata</taxon>
        <taxon>Oikopleuridae</taxon>
        <taxon>Oikopleura</taxon>
    </lineage>
</organism>
<evidence type="ECO:0000313" key="2">
    <source>
        <dbReference type="Proteomes" id="UP000001307"/>
    </source>
</evidence>
<keyword evidence="2" id="KW-1185">Reference proteome</keyword>
<dbReference type="EMBL" id="FN654030">
    <property type="protein sequence ID" value="CBY16273.1"/>
    <property type="molecule type" value="Genomic_DNA"/>
</dbReference>
<gene>
    <name evidence="1" type="ORF">GSOID_T00001394001</name>
</gene>
<name>E4Y349_OIKDI</name>
<reference evidence="1" key="1">
    <citation type="journal article" date="2010" name="Science">
        <title>Plasticity of animal genome architecture unmasked by rapid evolution of a pelagic tunicate.</title>
        <authorList>
            <person name="Denoeud F."/>
            <person name="Henriet S."/>
            <person name="Mungpakdee S."/>
            <person name="Aury J.M."/>
            <person name="Da Silva C."/>
            <person name="Brinkmann H."/>
            <person name="Mikhaleva J."/>
            <person name="Olsen L.C."/>
            <person name="Jubin C."/>
            <person name="Canestro C."/>
            <person name="Bouquet J.M."/>
            <person name="Danks G."/>
            <person name="Poulain J."/>
            <person name="Campsteijn C."/>
            <person name="Adamski M."/>
            <person name="Cross I."/>
            <person name="Yadetie F."/>
            <person name="Muffato M."/>
            <person name="Louis A."/>
            <person name="Butcher S."/>
            <person name="Tsagkogeorga G."/>
            <person name="Konrad A."/>
            <person name="Singh S."/>
            <person name="Jensen M.F."/>
            <person name="Cong E.H."/>
            <person name="Eikeseth-Otteraa H."/>
            <person name="Noel B."/>
            <person name="Anthouard V."/>
            <person name="Porcel B.M."/>
            <person name="Kachouri-Lafond R."/>
            <person name="Nishino A."/>
            <person name="Ugolini M."/>
            <person name="Chourrout P."/>
            <person name="Nishida H."/>
            <person name="Aasland R."/>
            <person name="Huzurbazar S."/>
            <person name="Westhof E."/>
            <person name="Delsuc F."/>
            <person name="Lehrach H."/>
            <person name="Reinhardt R."/>
            <person name="Weissenbach J."/>
            <person name="Roy S.W."/>
            <person name="Artiguenave F."/>
            <person name="Postlethwait J.H."/>
            <person name="Manak J.R."/>
            <person name="Thompson E.M."/>
            <person name="Jaillon O."/>
            <person name="Du Pasquier L."/>
            <person name="Boudinot P."/>
            <person name="Liberles D.A."/>
            <person name="Volff J.N."/>
            <person name="Philippe H."/>
            <person name="Lenhard B."/>
            <person name="Roest Crollius H."/>
            <person name="Wincker P."/>
            <person name="Chourrout D."/>
        </authorList>
    </citation>
    <scope>NUCLEOTIDE SEQUENCE [LARGE SCALE GENOMIC DNA]</scope>
</reference>
<dbReference type="InParanoid" id="E4Y349"/>
<dbReference type="Proteomes" id="UP000001307">
    <property type="component" value="Unassembled WGS sequence"/>
</dbReference>
<accession>E4Y349</accession>
<protein>
    <submittedName>
        <fullName evidence="1">Uncharacterized protein</fullName>
    </submittedName>
</protein>
<proteinExistence type="predicted"/>